<dbReference type="EMBL" id="UYYB01138465">
    <property type="protein sequence ID" value="VDM85284.1"/>
    <property type="molecule type" value="Genomic_DNA"/>
</dbReference>
<reference evidence="2 4" key="1">
    <citation type="submission" date="2018-11" db="EMBL/GenBank/DDBJ databases">
        <authorList>
            <consortium name="Pathogen Informatics"/>
        </authorList>
    </citation>
    <scope>NUCLEOTIDE SEQUENCE [LARGE SCALE GENOMIC DNA]</scope>
</reference>
<keyword evidence="4" id="KW-1185">Reference proteome</keyword>
<accession>A0A3P7J5V4</accession>
<gene>
    <name evidence="2" type="ORF">SVUK_LOCUS15619</name>
    <name evidence="3" type="ORF">SVUK_LOCUS20282</name>
</gene>
<sequence length="99" mass="10674">MAVMNDETLSTESFPGCRKPASTPTPPPAPSLSLLASLPMCPPQEEGRVLVIQHETCFILNNEHLATLAFTVRELGMVIAPEINPMLGTEALSTRACRN</sequence>
<evidence type="ECO:0000313" key="4">
    <source>
        <dbReference type="Proteomes" id="UP000270094"/>
    </source>
</evidence>
<dbReference type="Proteomes" id="UP000270094">
    <property type="component" value="Unassembled WGS sequence"/>
</dbReference>
<dbReference type="AlphaFoldDB" id="A0A3P7J5V4"/>
<feature type="region of interest" description="Disordered" evidence="1">
    <location>
        <begin position="1"/>
        <end position="31"/>
    </location>
</feature>
<proteinExistence type="predicted"/>
<protein>
    <submittedName>
        <fullName evidence="2">Uncharacterized protein</fullName>
    </submittedName>
</protein>
<dbReference type="EMBL" id="UYYB01109260">
    <property type="protein sequence ID" value="VDM80621.1"/>
    <property type="molecule type" value="Genomic_DNA"/>
</dbReference>
<evidence type="ECO:0000313" key="2">
    <source>
        <dbReference type="EMBL" id="VDM80621.1"/>
    </source>
</evidence>
<name>A0A3P7J5V4_STRVU</name>
<evidence type="ECO:0000256" key="1">
    <source>
        <dbReference type="SAM" id="MobiDB-lite"/>
    </source>
</evidence>
<evidence type="ECO:0000313" key="3">
    <source>
        <dbReference type="EMBL" id="VDM85284.1"/>
    </source>
</evidence>
<organism evidence="2 4">
    <name type="scientific">Strongylus vulgaris</name>
    <name type="common">Blood worm</name>
    <dbReference type="NCBI Taxonomy" id="40348"/>
    <lineage>
        <taxon>Eukaryota</taxon>
        <taxon>Metazoa</taxon>
        <taxon>Ecdysozoa</taxon>
        <taxon>Nematoda</taxon>
        <taxon>Chromadorea</taxon>
        <taxon>Rhabditida</taxon>
        <taxon>Rhabditina</taxon>
        <taxon>Rhabditomorpha</taxon>
        <taxon>Strongyloidea</taxon>
        <taxon>Strongylidae</taxon>
        <taxon>Strongylus</taxon>
    </lineage>
</organism>